<evidence type="ECO:0000256" key="1">
    <source>
        <dbReference type="SAM" id="Phobius"/>
    </source>
</evidence>
<organism evidence="2 3">
    <name type="scientific">Laceyella putida</name>
    <dbReference type="NCBI Taxonomy" id="110101"/>
    <lineage>
        <taxon>Bacteria</taxon>
        <taxon>Bacillati</taxon>
        <taxon>Bacillota</taxon>
        <taxon>Bacilli</taxon>
        <taxon>Bacillales</taxon>
        <taxon>Thermoactinomycetaceae</taxon>
        <taxon>Laceyella</taxon>
    </lineage>
</organism>
<keyword evidence="3" id="KW-1185">Reference proteome</keyword>
<proteinExistence type="predicted"/>
<evidence type="ECO:0000313" key="3">
    <source>
        <dbReference type="Proteomes" id="UP001596500"/>
    </source>
</evidence>
<sequence>MIKLQEWKLRLAQVKEFFPRISKKGSPTMEYVIIIAVGAIFAGILLSIFQEDDGDIKGTLIEKVKTQIEGK</sequence>
<gene>
    <name evidence="2" type="ORF">ACFQNG_19900</name>
</gene>
<keyword evidence="1" id="KW-1133">Transmembrane helix</keyword>
<evidence type="ECO:0000313" key="2">
    <source>
        <dbReference type="EMBL" id="MFC7443324.1"/>
    </source>
</evidence>
<feature type="transmembrane region" description="Helical" evidence="1">
    <location>
        <begin position="31"/>
        <end position="49"/>
    </location>
</feature>
<dbReference type="Proteomes" id="UP001596500">
    <property type="component" value="Unassembled WGS sequence"/>
</dbReference>
<dbReference type="EMBL" id="JBHTBW010000085">
    <property type="protein sequence ID" value="MFC7443324.1"/>
    <property type="molecule type" value="Genomic_DNA"/>
</dbReference>
<reference evidence="3" key="1">
    <citation type="journal article" date="2019" name="Int. J. Syst. Evol. Microbiol.">
        <title>The Global Catalogue of Microorganisms (GCM) 10K type strain sequencing project: providing services to taxonomists for standard genome sequencing and annotation.</title>
        <authorList>
            <consortium name="The Broad Institute Genomics Platform"/>
            <consortium name="The Broad Institute Genome Sequencing Center for Infectious Disease"/>
            <person name="Wu L."/>
            <person name="Ma J."/>
        </authorList>
    </citation>
    <scope>NUCLEOTIDE SEQUENCE [LARGE SCALE GENOMIC DNA]</scope>
    <source>
        <strain evidence="3">CGMCC 1.12942</strain>
    </source>
</reference>
<dbReference type="RefSeq" id="WP_379867652.1">
    <property type="nucleotide sequence ID" value="NZ_JBHTBW010000085.1"/>
</dbReference>
<protein>
    <submittedName>
        <fullName evidence="2">Uncharacterized protein</fullName>
    </submittedName>
</protein>
<name>A0ABW2RQV1_9BACL</name>
<keyword evidence="1" id="KW-0472">Membrane</keyword>
<comment type="caution">
    <text evidence="2">The sequence shown here is derived from an EMBL/GenBank/DDBJ whole genome shotgun (WGS) entry which is preliminary data.</text>
</comment>
<keyword evidence="1" id="KW-0812">Transmembrane</keyword>
<accession>A0ABW2RQV1</accession>